<sequence>MAELDAQWSGCQTHGDASADGVKAARRRNWASCLALAADKIIEKKKNLLQRSRLDRLLRPSSVLQVAYNALLLLLSPHSCVLFYGRGCVESAACTIPRSKPVKGCAVPAVFGSLHSLRCAWQLWTRYSSIRKSPHVRSQRGKLYANHSPVLF</sequence>
<dbReference type="EMBL" id="KZ679265">
    <property type="protein sequence ID" value="PTB38530.1"/>
    <property type="molecule type" value="Genomic_DNA"/>
</dbReference>
<dbReference type="AlphaFoldDB" id="A0A2T3Z192"/>
<reference evidence="1 2" key="1">
    <citation type="submission" date="2016-07" db="EMBL/GenBank/DDBJ databases">
        <title>Multiple horizontal gene transfer events from other fungi enriched the ability of initially mycotrophic Trichoderma (Ascomycota) to feed on dead plant biomass.</title>
        <authorList>
            <consortium name="DOE Joint Genome Institute"/>
            <person name="Aerts A."/>
            <person name="Atanasova L."/>
            <person name="Chenthamara K."/>
            <person name="Zhang J."/>
            <person name="Grujic M."/>
            <person name="Henrissat B."/>
            <person name="Kuo A."/>
            <person name="Salamov A."/>
            <person name="Lipzen A."/>
            <person name="Labutti K."/>
            <person name="Barry K."/>
            <person name="Miao Y."/>
            <person name="Rahimi M.J."/>
            <person name="Shen Q."/>
            <person name="Grigoriev I.V."/>
            <person name="Kubicek C.P."/>
            <person name="Druzhinina I.S."/>
        </authorList>
    </citation>
    <scope>NUCLEOTIDE SEQUENCE [LARGE SCALE GENOMIC DNA]</scope>
    <source>
        <strain evidence="1 2">CBS 433.97</strain>
    </source>
</reference>
<protein>
    <submittedName>
        <fullName evidence="1">Uncharacterized protein</fullName>
    </submittedName>
</protein>
<keyword evidence="2" id="KW-1185">Reference proteome</keyword>
<name>A0A2T3Z192_TRIA4</name>
<gene>
    <name evidence="1" type="ORF">M441DRAFT_235076</name>
</gene>
<proteinExistence type="predicted"/>
<accession>A0A2T3Z192</accession>
<evidence type="ECO:0000313" key="2">
    <source>
        <dbReference type="Proteomes" id="UP000240493"/>
    </source>
</evidence>
<evidence type="ECO:0000313" key="1">
    <source>
        <dbReference type="EMBL" id="PTB38530.1"/>
    </source>
</evidence>
<dbReference type="Proteomes" id="UP000240493">
    <property type="component" value="Unassembled WGS sequence"/>
</dbReference>
<organism evidence="1 2">
    <name type="scientific">Trichoderma asperellum (strain ATCC 204424 / CBS 433.97 / NBRC 101777)</name>
    <dbReference type="NCBI Taxonomy" id="1042311"/>
    <lineage>
        <taxon>Eukaryota</taxon>
        <taxon>Fungi</taxon>
        <taxon>Dikarya</taxon>
        <taxon>Ascomycota</taxon>
        <taxon>Pezizomycotina</taxon>
        <taxon>Sordariomycetes</taxon>
        <taxon>Hypocreomycetidae</taxon>
        <taxon>Hypocreales</taxon>
        <taxon>Hypocreaceae</taxon>
        <taxon>Trichoderma</taxon>
    </lineage>
</organism>